<dbReference type="CDD" id="cd18086">
    <property type="entry name" value="HsC9orf114-like"/>
    <property type="match status" value="1"/>
</dbReference>
<gene>
    <name evidence="3" type="ORF">MENT_LOCUS5558</name>
</gene>
<name>A0A6V7TX10_MELEN</name>
<dbReference type="SUPFAM" id="SSF75217">
    <property type="entry name" value="alpha/beta knot"/>
    <property type="match status" value="1"/>
</dbReference>
<dbReference type="PANTHER" id="PTHR12150:SF13">
    <property type="entry name" value="METHYLTRANSFERASE C9ORF114-RELATED"/>
    <property type="match status" value="1"/>
</dbReference>
<feature type="coiled-coil region" evidence="2">
    <location>
        <begin position="31"/>
        <end position="58"/>
    </location>
</feature>
<accession>A0A6V7TX10</accession>
<dbReference type="AlphaFoldDB" id="A0A6V7TX10"/>
<evidence type="ECO:0000256" key="2">
    <source>
        <dbReference type="SAM" id="Coils"/>
    </source>
</evidence>
<dbReference type="Pfam" id="PF02598">
    <property type="entry name" value="Methyltrn_RNA_3"/>
    <property type="match status" value="1"/>
</dbReference>
<evidence type="ECO:0000313" key="3">
    <source>
        <dbReference type="EMBL" id="CAD2137786.1"/>
    </source>
</evidence>
<dbReference type="Gene3D" id="3.40.1280.10">
    <property type="match status" value="2"/>
</dbReference>
<dbReference type="PANTHER" id="PTHR12150">
    <property type="entry name" value="CLASS IV SAM-BINDING METHYLTRANSFERASE-RELATED"/>
    <property type="match status" value="1"/>
</dbReference>
<reference evidence="3 4" key="1">
    <citation type="submission" date="2020-08" db="EMBL/GenBank/DDBJ databases">
        <authorList>
            <person name="Koutsovoulos G."/>
            <person name="Danchin GJ E."/>
        </authorList>
    </citation>
    <scope>NUCLEOTIDE SEQUENCE [LARGE SCALE GENOMIC DNA]</scope>
</reference>
<evidence type="ECO:0000256" key="1">
    <source>
        <dbReference type="ARBA" id="ARBA00009841"/>
    </source>
</evidence>
<evidence type="ECO:0000313" key="4">
    <source>
        <dbReference type="Proteomes" id="UP000580250"/>
    </source>
</evidence>
<organism evidence="3 4">
    <name type="scientific">Meloidogyne enterolobii</name>
    <name type="common">Root-knot nematode worm</name>
    <name type="synonym">Meloidogyne mayaguensis</name>
    <dbReference type="NCBI Taxonomy" id="390850"/>
    <lineage>
        <taxon>Eukaryota</taxon>
        <taxon>Metazoa</taxon>
        <taxon>Ecdysozoa</taxon>
        <taxon>Nematoda</taxon>
        <taxon>Chromadorea</taxon>
        <taxon>Rhabditida</taxon>
        <taxon>Tylenchina</taxon>
        <taxon>Tylenchomorpha</taxon>
        <taxon>Tylenchoidea</taxon>
        <taxon>Meloidogynidae</taxon>
        <taxon>Meloidogyninae</taxon>
        <taxon>Meloidogyne</taxon>
    </lineage>
</organism>
<proteinExistence type="inferred from homology"/>
<dbReference type="InterPro" id="IPR012340">
    <property type="entry name" value="NA-bd_OB-fold"/>
</dbReference>
<comment type="similarity">
    <text evidence="1">Belongs to the class IV-like SAM-binding methyltransferase superfamily.</text>
</comment>
<dbReference type="InterPro" id="IPR003750">
    <property type="entry name" value="Put_MeTrfase-C9orf114-like"/>
</dbReference>
<dbReference type="OrthoDB" id="361029at2759"/>
<comment type="caution">
    <text evidence="3">The sequence shown here is derived from an EMBL/GenBank/DDBJ whole genome shotgun (WGS) entry which is preliminary data.</text>
</comment>
<sequence length="376" mass="43401">MFNRKDRLQITKKLKNKRNGHQQGGYINWRFLHKKKQQEKQEKTIEELEQKIQIKEQQPNCRRANQKTWYSLNVALPGSILNNVQTKELRAYITGELARSFAIFCVDEIIIFDETAKIKQKQIDEYKEGNWSGQDPINSNNCECNLFMAKVFEYLECPQYLRKNFFPIHNSLQFAGLLNPLDSMHHLRATDIDLPYREGIVLEKSSKKGQRCFVGLERDVTLINCEQNLIPPNTRVTLKIEEPEGSKKLKGYLTSPKQIREEAGIYWGYSVRIAKCLSEVINSSYDFVIGTSERGTPIEEINIPKKEGCKILIVFGGLNGLESAIESDPNINLNNPKDYFENYINCLPDQGSRIIRTEEAIPICLTALKYKLNCLI</sequence>
<protein>
    <submittedName>
        <fullName evidence="3">Uncharacterized protein</fullName>
    </submittedName>
</protein>
<dbReference type="SUPFAM" id="SSF50249">
    <property type="entry name" value="Nucleic acid-binding proteins"/>
    <property type="match status" value="1"/>
</dbReference>
<dbReference type="InterPro" id="IPR029026">
    <property type="entry name" value="tRNA_m1G_MTases_N"/>
</dbReference>
<dbReference type="EMBL" id="CAJEWN010000020">
    <property type="protein sequence ID" value="CAD2137786.1"/>
    <property type="molecule type" value="Genomic_DNA"/>
</dbReference>
<dbReference type="InterPro" id="IPR029028">
    <property type="entry name" value="Alpha/beta_knot_MTases"/>
</dbReference>
<keyword evidence="2" id="KW-0175">Coiled coil</keyword>
<dbReference type="Proteomes" id="UP000580250">
    <property type="component" value="Unassembled WGS sequence"/>
</dbReference>